<organism evidence="1 2">
    <name type="scientific">Limosa lapponica baueri</name>
    <dbReference type="NCBI Taxonomy" id="1758121"/>
    <lineage>
        <taxon>Eukaryota</taxon>
        <taxon>Metazoa</taxon>
        <taxon>Chordata</taxon>
        <taxon>Craniata</taxon>
        <taxon>Vertebrata</taxon>
        <taxon>Euteleostomi</taxon>
        <taxon>Archelosauria</taxon>
        <taxon>Archosauria</taxon>
        <taxon>Dinosauria</taxon>
        <taxon>Saurischia</taxon>
        <taxon>Theropoda</taxon>
        <taxon>Coelurosauria</taxon>
        <taxon>Aves</taxon>
        <taxon>Neognathae</taxon>
        <taxon>Neoaves</taxon>
        <taxon>Charadriiformes</taxon>
        <taxon>Scolopacidae</taxon>
        <taxon>Limosa</taxon>
    </lineage>
</organism>
<reference evidence="2" key="1">
    <citation type="submission" date="2017-11" db="EMBL/GenBank/DDBJ databases">
        <authorList>
            <person name="Lima N.C."/>
            <person name="Parody-Merino A.M."/>
            <person name="Battley P.F."/>
            <person name="Fidler A.E."/>
            <person name="Prosdocimi F."/>
        </authorList>
    </citation>
    <scope>NUCLEOTIDE SEQUENCE [LARGE SCALE GENOMIC DNA]</scope>
</reference>
<dbReference type="EMBL" id="KZ510824">
    <property type="protein sequence ID" value="PKU32811.1"/>
    <property type="molecule type" value="Genomic_DNA"/>
</dbReference>
<accession>A0A2I0TG72</accession>
<evidence type="ECO:0000313" key="1">
    <source>
        <dbReference type="EMBL" id="PKU32811.1"/>
    </source>
</evidence>
<dbReference type="Proteomes" id="UP000233556">
    <property type="component" value="Unassembled WGS sequence"/>
</dbReference>
<dbReference type="OrthoDB" id="410381at2759"/>
<evidence type="ECO:0008006" key="3">
    <source>
        <dbReference type="Google" id="ProtNLM"/>
    </source>
</evidence>
<evidence type="ECO:0000313" key="2">
    <source>
        <dbReference type="Proteomes" id="UP000233556"/>
    </source>
</evidence>
<keyword evidence="2" id="KW-1185">Reference proteome</keyword>
<proteinExistence type="predicted"/>
<gene>
    <name evidence="1" type="ORF">llap_16885</name>
</gene>
<dbReference type="AlphaFoldDB" id="A0A2I0TG72"/>
<name>A0A2I0TG72_LIMLA</name>
<sequence length="158" mass="17537">MGKVNVLDDTQTWFSGEEVQDGDTRMQEDVMQLSLLGESLPRGTSFWFNCPVIGMDCHPEGCEGMPCQRDLDRLERWACANLTKFNKAKCRVLHLSWGNPIHKSRLGREWLESSPEEKDLGVLVDEKLHTTQQCALAAQKATSILGCTPSTVASGARG</sequence>
<reference evidence="2" key="2">
    <citation type="submission" date="2017-12" db="EMBL/GenBank/DDBJ databases">
        <title>Genome sequence of the Bar-tailed Godwit (Limosa lapponica baueri).</title>
        <authorList>
            <person name="Lima N.C.B."/>
            <person name="Parody-Merino A.M."/>
            <person name="Battley P.F."/>
            <person name="Fidler A.E."/>
            <person name="Prosdocimi F."/>
        </authorList>
    </citation>
    <scope>NUCLEOTIDE SEQUENCE [LARGE SCALE GENOMIC DNA]</scope>
</reference>
<dbReference type="PANTHER" id="PTHR33332">
    <property type="entry name" value="REVERSE TRANSCRIPTASE DOMAIN-CONTAINING PROTEIN"/>
    <property type="match status" value="1"/>
</dbReference>
<protein>
    <recommendedName>
        <fullName evidence="3">Rna-directed dna polymerase from mobile element jockey-like</fullName>
    </recommendedName>
</protein>